<dbReference type="PANTHER" id="PTHR43415:SF3">
    <property type="entry name" value="GNAT-FAMILY ACETYLTRANSFERASE"/>
    <property type="match status" value="1"/>
</dbReference>
<keyword evidence="3" id="KW-1185">Reference proteome</keyword>
<reference evidence="2" key="1">
    <citation type="submission" date="2022-09" db="EMBL/GenBank/DDBJ databases">
        <title>Aureispira anguillicida sp. nov., isolated from Leptocephalus of Japanese eel Anguilla japonica.</title>
        <authorList>
            <person name="Yuasa K."/>
            <person name="Mekata T."/>
            <person name="Ikunari K."/>
        </authorList>
    </citation>
    <scope>NUCLEOTIDE SEQUENCE</scope>
    <source>
        <strain evidence="2">EL160426</strain>
    </source>
</reference>
<dbReference type="RefSeq" id="WP_264789993.1">
    <property type="nucleotide sequence ID" value="NZ_AP026867.1"/>
</dbReference>
<sequence>MREMFILKDGTPLIVREITFQDALSLNEMAARVFGSSNQVLTSLEEFKQTSTLEVQLKRIKHYSEAIGKCIFVAEVDRQLVGTLDFWNGDRKRIEHTGEFGMGVVPEYRDLGIGACLIKVLLKWAKENPIIEKVKLGVFATNHRGIHLYKKMGFIEEGRRVAEIKMADGNYFDVIEMYQNVK</sequence>
<dbReference type="InterPro" id="IPR000182">
    <property type="entry name" value="GNAT_dom"/>
</dbReference>
<evidence type="ECO:0000313" key="3">
    <source>
        <dbReference type="Proteomes" id="UP001060919"/>
    </source>
</evidence>
<gene>
    <name evidence="2" type="ORF">AsAng_0055660</name>
</gene>
<dbReference type="Gene3D" id="3.40.630.30">
    <property type="match status" value="1"/>
</dbReference>
<dbReference type="PROSITE" id="PS51186">
    <property type="entry name" value="GNAT"/>
    <property type="match status" value="1"/>
</dbReference>
<protein>
    <submittedName>
        <fullName evidence="2">GNAT family N-acetyltransferase</fullName>
    </submittedName>
</protein>
<dbReference type="SUPFAM" id="SSF55729">
    <property type="entry name" value="Acyl-CoA N-acyltransferases (Nat)"/>
    <property type="match status" value="1"/>
</dbReference>
<evidence type="ECO:0000313" key="2">
    <source>
        <dbReference type="EMBL" id="BDS14784.1"/>
    </source>
</evidence>
<evidence type="ECO:0000259" key="1">
    <source>
        <dbReference type="PROSITE" id="PS51186"/>
    </source>
</evidence>
<feature type="domain" description="N-acetyltransferase" evidence="1">
    <location>
        <begin position="13"/>
        <end position="182"/>
    </location>
</feature>
<dbReference type="InterPro" id="IPR016181">
    <property type="entry name" value="Acyl_CoA_acyltransferase"/>
</dbReference>
<dbReference type="Pfam" id="PF00583">
    <property type="entry name" value="Acetyltransf_1"/>
    <property type="match status" value="1"/>
</dbReference>
<dbReference type="EMBL" id="AP026867">
    <property type="protein sequence ID" value="BDS14784.1"/>
    <property type="molecule type" value="Genomic_DNA"/>
</dbReference>
<dbReference type="AlphaFoldDB" id="A0A916DV57"/>
<accession>A0A916DV57</accession>
<proteinExistence type="predicted"/>
<organism evidence="2 3">
    <name type="scientific">Aureispira anguillae</name>
    <dbReference type="NCBI Taxonomy" id="2864201"/>
    <lineage>
        <taxon>Bacteria</taxon>
        <taxon>Pseudomonadati</taxon>
        <taxon>Bacteroidota</taxon>
        <taxon>Saprospiria</taxon>
        <taxon>Saprospirales</taxon>
        <taxon>Saprospiraceae</taxon>
        <taxon>Aureispira</taxon>
    </lineage>
</organism>
<dbReference type="CDD" id="cd04301">
    <property type="entry name" value="NAT_SF"/>
    <property type="match status" value="1"/>
</dbReference>
<dbReference type="Proteomes" id="UP001060919">
    <property type="component" value="Chromosome"/>
</dbReference>
<dbReference type="PANTHER" id="PTHR43415">
    <property type="entry name" value="SPERMIDINE N(1)-ACETYLTRANSFERASE"/>
    <property type="match status" value="1"/>
</dbReference>
<name>A0A916DV57_9BACT</name>
<dbReference type="GO" id="GO:0016747">
    <property type="term" value="F:acyltransferase activity, transferring groups other than amino-acyl groups"/>
    <property type="evidence" value="ECO:0007669"/>
    <property type="project" value="InterPro"/>
</dbReference>
<dbReference type="KEGG" id="aup:AsAng_0055660"/>